<reference evidence="3 4" key="1">
    <citation type="submission" date="2016-10" db="EMBL/GenBank/DDBJ databases">
        <authorList>
            <person name="de Groot N.N."/>
        </authorList>
    </citation>
    <scope>NUCLEOTIDE SEQUENCE [LARGE SCALE GENOMIC DNA]</scope>
    <source>
        <strain evidence="4">KMM 9023,NRIC 0796,JCM 17311,KCTC 23692</strain>
    </source>
</reference>
<evidence type="ECO:0000313" key="3">
    <source>
        <dbReference type="EMBL" id="SFQ97393.1"/>
    </source>
</evidence>
<name>A0A1I6CWC4_9RHOB</name>
<feature type="transmembrane region" description="Helical" evidence="2">
    <location>
        <begin position="502"/>
        <end position="521"/>
    </location>
</feature>
<keyword evidence="4" id="KW-1185">Reference proteome</keyword>
<dbReference type="Proteomes" id="UP000199302">
    <property type="component" value="Unassembled WGS sequence"/>
</dbReference>
<dbReference type="AlphaFoldDB" id="A0A1I6CWC4"/>
<proteinExistence type="predicted"/>
<evidence type="ECO:0008006" key="5">
    <source>
        <dbReference type="Google" id="ProtNLM"/>
    </source>
</evidence>
<dbReference type="STRING" id="871652.SAMN04515673_101471"/>
<protein>
    <recommendedName>
        <fullName evidence="5">VWA domain-containing protein</fullName>
    </recommendedName>
</protein>
<feature type="compositionally biased region" description="Basic and acidic residues" evidence="1">
    <location>
        <begin position="467"/>
        <end position="486"/>
    </location>
</feature>
<evidence type="ECO:0000256" key="2">
    <source>
        <dbReference type="SAM" id="Phobius"/>
    </source>
</evidence>
<keyword evidence="2" id="KW-0812">Transmembrane</keyword>
<sequence length="532" mass="56648">MIAFLFTALATISALAWYLQRRPPRELQFSFSRLLDPPAAPPEPEPRFALVLPRRQAAFWLHLAALTLCLLSVWDRLPGHVRERPGTIGLRVVLDVSDSMGVADGPEDRLSSARTVVRDVVHKARQAAAEGAYCDALIAVGSSARRLGPVDEQLDRVEVAHEGGEVSALLAASLAPVHEDGCAPSHVVVVTDQPSPETRWPEDGPELQWLQVGAPVPNAGLLRARMRPAALGVGRSELIIEVGRFGGADIPRLMLTGPRGSRSVPLVSSIDRADTSLARLSPSASGGYTAQLQGGGAYSGDDRMSFSIEIAQGVELDWQLSVPAPPAVRAQSGPVLVKPLMDASKDDLARPGVFTYDGWSAPGFHRIGPFIGSDPVIEVLNFDAFEAALPSPAGVPLPAGFEPVLSDASGAWLVARRSEPAAYIVPGPAPGGAVDALSSTLFFTALLEVTGDGEDRLEVRWPGPDGRDVADAWKESDTGRPVKKPPDVSFSSTTGGQVETPFWPLFLLASLGLIALERLAALRSERRRHAIL</sequence>
<organism evidence="3 4">
    <name type="scientific">Poseidonocella sedimentorum</name>
    <dbReference type="NCBI Taxonomy" id="871652"/>
    <lineage>
        <taxon>Bacteria</taxon>
        <taxon>Pseudomonadati</taxon>
        <taxon>Pseudomonadota</taxon>
        <taxon>Alphaproteobacteria</taxon>
        <taxon>Rhodobacterales</taxon>
        <taxon>Roseobacteraceae</taxon>
        <taxon>Poseidonocella</taxon>
    </lineage>
</organism>
<keyword evidence="2" id="KW-1133">Transmembrane helix</keyword>
<dbReference type="OrthoDB" id="7837684at2"/>
<feature type="region of interest" description="Disordered" evidence="1">
    <location>
        <begin position="467"/>
        <end position="494"/>
    </location>
</feature>
<dbReference type="EMBL" id="FOYI01000001">
    <property type="protein sequence ID" value="SFQ97393.1"/>
    <property type="molecule type" value="Genomic_DNA"/>
</dbReference>
<evidence type="ECO:0000313" key="4">
    <source>
        <dbReference type="Proteomes" id="UP000199302"/>
    </source>
</evidence>
<evidence type="ECO:0000256" key="1">
    <source>
        <dbReference type="SAM" id="MobiDB-lite"/>
    </source>
</evidence>
<dbReference type="RefSeq" id="WP_143104081.1">
    <property type="nucleotide sequence ID" value="NZ_FOYI01000001.1"/>
</dbReference>
<keyword evidence="2" id="KW-0472">Membrane</keyword>
<accession>A0A1I6CWC4</accession>
<gene>
    <name evidence="3" type="ORF">SAMN04515673_101471</name>
</gene>